<evidence type="ECO:0000313" key="2">
    <source>
        <dbReference type="EMBL" id="SDD92551.1"/>
    </source>
</evidence>
<dbReference type="OrthoDB" id="8754772at2"/>
<evidence type="ECO:0000256" key="1">
    <source>
        <dbReference type="SAM" id="SignalP"/>
    </source>
</evidence>
<keyword evidence="1" id="KW-0732">Signal</keyword>
<feature type="chain" id="PRO_5010321437" description="Lumazine-binding" evidence="1">
    <location>
        <begin position="20"/>
        <end position="158"/>
    </location>
</feature>
<dbReference type="RefSeq" id="WP_068302848.1">
    <property type="nucleotide sequence ID" value="NZ_FNAK01000003.1"/>
</dbReference>
<sequence length="158" mass="17142">MKPLLMAALMLGFSLPATASDGPAHVVTKLFDGMRAGDGDAIRALVVPGAKLDRLKKDGTLHQGTFEKWAGWVDTLKPGQADEQVFGVRVLQASDDLATVWAPFQVLFDGELVGCGVNQITLAREATGWRILYGIDQPTSEDCLTFRERIEAGQTNIR</sequence>
<dbReference type="Proteomes" id="UP000183685">
    <property type="component" value="Unassembled WGS sequence"/>
</dbReference>
<keyword evidence="3" id="KW-1185">Reference proteome</keyword>
<dbReference type="AlphaFoldDB" id="A0A1G6YQG2"/>
<reference evidence="2 3" key="1">
    <citation type="submission" date="2016-10" db="EMBL/GenBank/DDBJ databases">
        <authorList>
            <person name="de Groot N.N."/>
        </authorList>
    </citation>
    <scope>NUCLEOTIDE SEQUENCE [LARGE SCALE GENOMIC DNA]</scope>
    <source>
        <strain evidence="2 3">CGMCC 1.9109</strain>
    </source>
</reference>
<dbReference type="Gene3D" id="3.10.450.50">
    <property type="match status" value="1"/>
</dbReference>
<dbReference type="InterPro" id="IPR032710">
    <property type="entry name" value="NTF2-like_dom_sf"/>
</dbReference>
<protein>
    <recommendedName>
        <fullName evidence="4">Lumazine-binding</fullName>
    </recommendedName>
</protein>
<evidence type="ECO:0008006" key="4">
    <source>
        <dbReference type="Google" id="ProtNLM"/>
    </source>
</evidence>
<dbReference type="STRING" id="637679.GCA_001550055_01387"/>
<proteinExistence type="predicted"/>
<gene>
    <name evidence="2" type="ORF">SAMN04488071_1706</name>
</gene>
<name>A0A1G6YQG2_9PROT</name>
<evidence type="ECO:0000313" key="3">
    <source>
        <dbReference type="Proteomes" id="UP000183685"/>
    </source>
</evidence>
<accession>A0A1G6YQG2</accession>
<organism evidence="2 3">
    <name type="scientific">Kordiimonas lacus</name>
    <dbReference type="NCBI Taxonomy" id="637679"/>
    <lineage>
        <taxon>Bacteria</taxon>
        <taxon>Pseudomonadati</taxon>
        <taxon>Pseudomonadota</taxon>
        <taxon>Alphaproteobacteria</taxon>
        <taxon>Kordiimonadales</taxon>
        <taxon>Kordiimonadaceae</taxon>
        <taxon>Kordiimonas</taxon>
    </lineage>
</organism>
<dbReference type="SUPFAM" id="SSF54427">
    <property type="entry name" value="NTF2-like"/>
    <property type="match status" value="1"/>
</dbReference>
<dbReference type="EMBL" id="FNAK01000003">
    <property type="protein sequence ID" value="SDD92551.1"/>
    <property type="molecule type" value="Genomic_DNA"/>
</dbReference>
<feature type="signal peptide" evidence="1">
    <location>
        <begin position="1"/>
        <end position="19"/>
    </location>
</feature>